<gene>
    <name evidence="1" type="ORF">SGODD07_02071</name>
</gene>
<reference evidence="1 2" key="1">
    <citation type="submission" date="2016-01" db="EMBL/GenBank/DDBJ databases">
        <title>Highly variable Streptococcus oralis are common among viridans streptococci isolated from primates.</title>
        <authorList>
            <person name="Denapaite D."/>
            <person name="Rieger M."/>
            <person name="Koendgen S."/>
            <person name="Brueckner R."/>
            <person name="Ochigava I."/>
            <person name="Kappeler P."/>
            <person name="Maetz-Rensing K."/>
            <person name="Leendertz F."/>
            <person name="Hakenbeck R."/>
        </authorList>
    </citation>
    <scope>NUCLEOTIDE SEQUENCE [LARGE SCALE GENOMIC DNA]</scope>
    <source>
        <strain evidence="1 2">DD07</strain>
    </source>
</reference>
<evidence type="ECO:0000313" key="2">
    <source>
        <dbReference type="Proteomes" id="UP000070096"/>
    </source>
</evidence>
<name>A0A139MXM8_STRGN</name>
<proteinExistence type="predicted"/>
<dbReference type="EMBL" id="LQRC01000264">
    <property type="protein sequence ID" value="KXT68538.1"/>
    <property type="molecule type" value="Genomic_DNA"/>
</dbReference>
<dbReference type="PATRIC" id="fig|1302.21.peg.2291"/>
<accession>A0A139MXM8</accession>
<dbReference type="AlphaFoldDB" id="A0A139MXM8"/>
<sequence>MDENRLKIFDIFLGLRYHTVRAPLLEVRASCFQGAIFLFQTDYGKSSLR</sequence>
<organism evidence="1 2">
    <name type="scientific">Streptococcus gordonii</name>
    <dbReference type="NCBI Taxonomy" id="1302"/>
    <lineage>
        <taxon>Bacteria</taxon>
        <taxon>Bacillati</taxon>
        <taxon>Bacillota</taxon>
        <taxon>Bacilli</taxon>
        <taxon>Lactobacillales</taxon>
        <taxon>Streptococcaceae</taxon>
        <taxon>Streptococcus</taxon>
    </lineage>
</organism>
<dbReference type="Proteomes" id="UP000070096">
    <property type="component" value="Unassembled WGS sequence"/>
</dbReference>
<evidence type="ECO:0000313" key="1">
    <source>
        <dbReference type="EMBL" id="KXT68538.1"/>
    </source>
</evidence>
<comment type="caution">
    <text evidence="1">The sequence shown here is derived from an EMBL/GenBank/DDBJ whole genome shotgun (WGS) entry which is preliminary data.</text>
</comment>
<protein>
    <submittedName>
        <fullName evidence="1">Uncharacterized protein</fullName>
    </submittedName>
</protein>